<dbReference type="PANTHER" id="PTHR43792:SF9">
    <property type="entry name" value="RIBOSOMAL-PROTEIN-ALANINE ACETYLTRANSFERASE"/>
    <property type="match status" value="1"/>
</dbReference>
<dbReference type="PANTHER" id="PTHR43792">
    <property type="entry name" value="GNAT FAMILY, PUTATIVE (AFU_ORTHOLOGUE AFUA_3G00765)-RELATED-RELATED"/>
    <property type="match status" value="1"/>
</dbReference>
<accession>A0A5D4NRB5</accession>
<organism evidence="2 3">
    <name type="scientific">Rossellomorea vietnamensis</name>
    <dbReference type="NCBI Taxonomy" id="218284"/>
    <lineage>
        <taxon>Bacteria</taxon>
        <taxon>Bacillati</taxon>
        <taxon>Bacillota</taxon>
        <taxon>Bacilli</taxon>
        <taxon>Bacillales</taxon>
        <taxon>Bacillaceae</taxon>
        <taxon>Rossellomorea</taxon>
    </lineage>
</organism>
<dbReference type="GO" id="GO:0008999">
    <property type="term" value="F:protein-N-terminal-alanine acetyltransferase activity"/>
    <property type="evidence" value="ECO:0007669"/>
    <property type="project" value="TreeGrafter"/>
</dbReference>
<dbReference type="Pfam" id="PF13302">
    <property type="entry name" value="Acetyltransf_3"/>
    <property type="match status" value="1"/>
</dbReference>
<dbReference type="AlphaFoldDB" id="A0A5D4NRB5"/>
<dbReference type="GO" id="GO:0005737">
    <property type="term" value="C:cytoplasm"/>
    <property type="evidence" value="ECO:0007669"/>
    <property type="project" value="TreeGrafter"/>
</dbReference>
<dbReference type="OrthoDB" id="9785602at2"/>
<evidence type="ECO:0000313" key="3">
    <source>
        <dbReference type="Proteomes" id="UP000322267"/>
    </source>
</evidence>
<sequence>METFTDIKTERLLLRRLRTTDASDLFEYFSNERYAEFSGSECFTEVEQAENLIRIHNERIDTNKGMKWAITIKDEDRVIGTCGFENWQKNDFKAEVGFGLSPEYWQKGIMRETLSEVIKFGFNNLDFNRIEALTSPGNIRSRKLLEKCNFKEEGYLRDYYFERGEFLDFVIFSVLKKEYMKILK</sequence>
<name>A0A5D4NRB5_9BACI</name>
<proteinExistence type="predicted"/>
<dbReference type="InterPro" id="IPR051531">
    <property type="entry name" value="N-acetyltransferase"/>
</dbReference>
<dbReference type="InterPro" id="IPR016181">
    <property type="entry name" value="Acyl_CoA_acyltransferase"/>
</dbReference>
<comment type="caution">
    <text evidence="2">The sequence shown here is derived from an EMBL/GenBank/DDBJ whole genome shotgun (WGS) entry which is preliminary data.</text>
</comment>
<dbReference type="CDD" id="cd04301">
    <property type="entry name" value="NAT_SF"/>
    <property type="match status" value="1"/>
</dbReference>
<dbReference type="EMBL" id="VTEI01000008">
    <property type="protein sequence ID" value="TYS15392.1"/>
    <property type="molecule type" value="Genomic_DNA"/>
</dbReference>
<evidence type="ECO:0000259" key="1">
    <source>
        <dbReference type="PROSITE" id="PS51186"/>
    </source>
</evidence>
<dbReference type="RefSeq" id="WP_148940897.1">
    <property type="nucleotide sequence ID" value="NZ_VTEI01000008.1"/>
</dbReference>
<dbReference type="PROSITE" id="PS51186">
    <property type="entry name" value="GNAT"/>
    <property type="match status" value="1"/>
</dbReference>
<feature type="domain" description="N-acetyltransferase" evidence="1">
    <location>
        <begin position="12"/>
        <end position="181"/>
    </location>
</feature>
<keyword evidence="2" id="KW-0808">Transferase</keyword>
<dbReference type="SUPFAM" id="SSF55729">
    <property type="entry name" value="Acyl-CoA N-acyltransferases (Nat)"/>
    <property type="match status" value="1"/>
</dbReference>
<evidence type="ECO:0000313" key="2">
    <source>
        <dbReference type="EMBL" id="TYS15392.1"/>
    </source>
</evidence>
<dbReference type="Gene3D" id="3.40.630.30">
    <property type="match status" value="1"/>
</dbReference>
<reference evidence="2 3" key="1">
    <citation type="submission" date="2019-08" db="EMBL/GenBank/DDBJ databases">
        <title>Bacillus genomes from the desert of Cuatro Cienegas, Coahuila.</title>
        <authorList>
            <person name="Olmedo-Alvarez G."/>
        </authorList>
    </citation>
    <scope>NUCLEOTIDE SEQUENCE [LARGE SCALE GENOMIC DNA]</scope>
    <source>
        <strain evidence="2 3">CH34_1T</strain>
    </source>
</reference>
<dbReference type="InterPro" id="IPR000182">
    <property type="entry name" value="GNAT_dom"/>
</dbReference>
<gene>
    <name evidence="2" type="ORF">FZC78_15420</name>
</gene>
<dbReference type="Proteomes" id="UP000322267">
    <property type="component" value="Unassembled WGS sequence"/>
</dbReference>
<protein>
    <submittedName>
        <fullName evidence="2">GNAT family N-acetyltransferase</fullName>
    </submittedName>
</protein>